<evidence type="ECO:0000313" key="3">
    <source>
        <dbReference type="Proteomes" id="UP000051295"/>
    </source>
</evidence>
<protein>
    <submittedName>
        <fullName evidence="2">Uncharacterized protein</fullName>
    </submittedName>
</protein>
<name>A0A0T5NZL5_9RHOB</name>
<proteinExistence type="predicted"/>
<gene>
    <name evidence="2" type="ORF">XM53_00960</name>
</gene>
<organism evidence="2 3">
    <name type="scientific">Roseovarius atlanticus</name>
    <dbReference type="NCBI Taxonomy" id="1641875"/>
    <lineage>
        <taxon>Bacteria</taxon>
        <taxon>Pseudomonadati</taxon>
        <taxon>Pseudomonadota</taxon>
        <taxon>Alphaproteobacteria</taxon>
        <taxon>Rhodobacterales</taxon>
        <taxon>Roseobacteraceae</taxon>
        <taxon>Roseovarius</taxon>
    </lineage>
</organism>
<accession>A0A0T5NZL5</accession>
<dbReference type="Proteomes" id="UP000051295">
    <property type="component" value="Unassembled WGS sequence"/>
</dbReference>
<feature type="compositionally biased region" description="Basic residues" evidence="1">
    <location>
        <begin position="1"/>
        <end position="13"/>
    </location>
</feature>
<dbReference type="STRING" id="1641875.XM53_00960"/>
<reference evidence="2 3" key="1">
    <citation type="submission" date="2015-04" db="EMBL/GenBank/DDBJ databases">
        <title>The draft genome sequence of Roseovarius sp.R12b.</title>
        <authorList>
            <person name="Li G."/>
            <person name="Lai Q."/>
            <person name="Shao Z."/>
            <person name="Yan P."/>
        </authorList>
    </citation>
    <scope>NUCLEOTIDE SEQUENCE [LARGE SCALE GENOMIC DNA]</scope>
    <source>
        <strain evidence="2 3">R12B</strain>
    </source>
</reference>
<evidence type="ECO:0000313" key="2">
    <source>
        <dbReference type="EMBL" id="KRS14334.1"/>
    </source>
</evidence>
<dbReference type="RefSeq" id="WP_144435407.1">
    <property type="nucleotide sequence ID" value="NZ_LAXJ01000002.1"/>
</dbReference>
<keyword evidence="3" id="KW-1185">Reference proteome</keyword>
<evidence type="ECO:0000256" key="1">
    <source>
        <dbReference type="SAM" id="MobiDB-lite"/>
    </source>
</evidence>
<dbReference type="AlphaFoldDB" id="A0A0T5NZL5"/>
<comment type="caution">
    <text evidence="2">The sequence shown here is derived from an EMBL/GenBank/DDBJ whole genome shotgun (WGS) entry which is preliminary data.</text>
</comment>
<feature type="region of interest" description="Disordered" evidence="1">
    <location>
        <begin position="1"/>
        <end position="51"/>
    </location>
</feature>
<dbReference type="PATRIC" id="fig|1641875.4.peg.1279"/>
<dbReference type="EMBL" id="LAXJ01000002">
    <property type="protein sequence ID" value="KRS14334.1"/>
    <property type="molecule type" value="Genomic_DNA"/>
</dbReference>
<sequence length="264" mass="29573">MKMKKAPLKKRSSHSVSSETTAKKATGQGEVIDVNKQMNDTARAKKKTADVNTKMNEIAEQGQKRKPRSAEELKMSEQLMVAIMAVVKVLFQAIEKAISFIFGVSVDLGSGFMKNFIDEFKGYEPDDGESLAQKQQLALEQEYEMADKQEYEKRASRSSDLSGDINLAKAFINTRDEKARQNLLEAASNKNVIHYVEQLDDDEKDKFLMTAKSSLRKHFSNVLPAPGLPAFDGSIDFSTAQRKKEKAKGNEKEYALMFDAQPAM</sequence>